<organism evidence="1 2">
    <name type="scientific">Paracoccus siganidrum</name>
    <dbReference type="NCBI Taxonomy" id="1276757"/>
    <lineage>
        <taxon>Bacteria</taxon>
        <taxon>Pseudomonadati</taxon>
        <taxon>Pseudomonadota</taxon>
        <taxon>Alphaproteobacteria</taxon>
        <taxon>Rhodobacterales</taxon>
        <taxon>Paracoccaceae</taxon>
        <taxon>Paracoccus</taxon>
    </lineage>
</organism>
<proteinExistence type="predicted"/>
<gene>
    <name evidence="1" type="ORF">D3P05_02600</name>
</gene>
<evidence type="ECO:0000313" key="1">
    <source>
        <dbReference type="EMBL" id="RJL20749.1"/>
    </source>
</evidence>
<dbReference type="EMBL" id="QZEW01000008">
    <property type="protein sequence ID" value="RJL20749.1"/>
    <property type="molecule type" value="Genomic_DNA"/>
</dbReference>
<keyword evidence="2" id="KW-1185">Reference proteome</keyword>
<name>A0A419ABC5_9RHOB</name>
<evidence type="ECO:0008006" key="3">
    <source>
        <dbReference type="Google" id="ProtNLM"/>
    </source>
</evidence>
<comment type="caution">
    <text evidence="1">The sequence shown here is derived from an EMBL/GenBank/DDBJ whole genome shotgun (WGS) entry which is preliminary data.</text>
</comment>
<dbReference type="OrthoDB" id="8742995at2"/>
<protein>
    <recommendedName>
        <fullName evidence="3">ParB/Sulfiredoxin domain-containing protein</fullName>
    </recommendedName>
</protein>
<accession>A0A419ABC5</accession>
<dbReference type="AlphaFoldDB" id="A0A419ABC5"/>
<dbReference type="Proteomes" id="UP000283587">
    <property type="component" value="Unassembled WGS sequence"/>
</dbReference>
<dbReference type="RefSeq" id="WP_119896631.1">
    <property type="nucleotide sequence ID" value="NZ_QNRC01000017.1"/>
</dbReference>
<sequence length="97" mass="11069">MGQRIVLHNGYHRACALRMAGVTHAPVIVQTVSRRDELEVVAAAAVVDDPAFYFRANRPPMLKDFFDPRTSIVLPARRRRKMIKVSFTVTELYVEDL</sequence>
<reference evidence="2" key="1">
    <citation type="submission" date="2018-09" db="EMBL/GenBank/DDBJ databases">
        <title>Paracoccus onubensis nov. sp. a moderate halophilic bacterium isolated from Gruta de las Maravillas (Aracena, Spain).</title>
        <authorList>
            <person name="Jurado V."/>
            <person name="Gutierrez-Patricio S."/>
            <person name="Gonzalez-Pimentel J.L."/>
            <person name="Miller A.Z."/>
            <person name="Laiz L."/>
            <person name="Saiz-Jimenez C."/>
        </authorList>
    </citation>
    <scope>NUCLEOTIDE SEQUENCE [LARGE SCALE GENOMIC DNA]</scope>
    <source>
        <strain evidence="2">DSM 26381</strain>
    </source>
</reference>
<evidence type="ECO:0000313" key="2">
    <source>
        <dbReference type="Proteomes" id="UP000283587"/>
    </source>
</evidence>